<proteinExistence type="inferred from homology"/>
<gene>
    <name evidence="9" type="ORF">ACFPOG_02625</name>
</gene>
<name>A0ABW0K3J3_9BACL</name>
<dbReference type="RefSeq" id="WP_270880877.1">
    <property type="nucleotide sequence ID" value="NZ_JAQFVF010000041.1"/>
</dbReference>
<evidence type="ECO:0000256" key="2">
    <source>
        <dbReference type="ARBA" id="ARBA00007998"/>
    </source>
</evidence>
<keyword evidence="4" id="KW-0309">Germination</keyword>
<keyword evidence="10" id="KW-1185">Reference proteome</keyword>
<keyword evidence="3" id="KW-0813">Transport</keyword>
<feature type="transmembrane region" description="Helical" evidence="8">
    <location>
        <begin position="307"/>
        <end position="324"/>
    </location>
</feature>
<dbReference type="PANTHER" id="PTHR34975">
    <property type="entry name" value="SPORE GERMINATION PROTEIN A2"/>
    <property type="match status" value="1"/>
</dbReference>
<feature type="transmembrane region" description="Helical" evidence="8">
    <location>
        <begin position="340"/>
        <end position="359"/>
    </location>
</feature>
<dbReference type="PANTHER" id="PTHR34975:SF2">
    <property type="entry name" value="SPORE GERMINATION PROTEIN A2"/>
    <property type="match status" value="1"/>
</dbReference>
<comment type="similarity">
    <text evidence="2">Belongs to the amino acid-polyamine-organocation (APC) superfamily. Spore germination protein (SGP) (TC 2.A.3.9) family.</text>
</comment>
<feature type="transmembrane region" description="Helical" evidence="8">
    <location>
        <begin position="273"/>
        <end position="295"/>
    </location>
</feature>
<evidence type="ECO:0000313" key="10">
    <source>
        <dbReference type="Proteomes" id="UP001596044"/>
    </source>
</evidence>
<dbReference type="Proteomes" id="UP001596044">
    <property type="component" value="Unassembled WGS sequence"/>
</dbReference>
<feature type="transmembrane region" description="Helical" evidence="8">
    <location>
        <begin position="39"/>
        <end position="61"/>
    </location>
</feature>
<organism evidence="9 10">
    <name type="scientific">Paenibacillus aestuarii</name>
    <dbReference type="NCBI Taxonomy" id="516965"/>
    <lineage>
        <taxon>Bacteria</taxon>
        <taxon>Bacillati</taxon>
        <taxon>Bacillota</taxon>
        <taxon>Bacilli</taxon>
        <taxon>Bacillales</taxon>
        <taxon>Paenibacillaceae</taxon>
        <taxon>Paenibacillus</taxon>
    </lineage>
</organism>
<dbReference type="EMBL" id="JBHSMJ010000006">
    <property type="protein sequence ID" value="MFC5447136.1"/>
    <property type="molecule type" value="Genomic_DNA"/>
</dbReference>
<dbReference type="InterPro" id="IPR004761">
    <property type="entry name" value="Spore_GerAB"/>
</dbReference>
<keyword evidence="5 8" id="KW-0812">Transmembrane</keyword>
<evidence type="ECO:0000313" key="9">
    <source>
        <dbReference type="EMBL" id="MFC5447136.1"/>
    </source>
</evidence>
<feature type="transmembrane region" description="Helical" evidence="8">
    <location>
        <begin position="118"/>
        <end position="137"/>
    </location>
</feature>
<evidence type="ECO:0000256" key="6">
    <source>
        <dbReference type="ARBA" id="ARBA00022989"/>
    </source>
</evidence>
<feature type="transmembrane region" description="Helical" evidence="8">
    <location>
        <begin position="12"/>
        <end position="33"/>
    </location>
</feature>
<feature type="transmembrane region" description="Helical" evidence="8">
    <location>
        <begin position="193"/>
        <end position="210"/>
    </location>
</feature>
<keyword evidence="7 8" id="KW-0472">Membrane</keyword>
<feature type="transmembrane region" description="Helical" evidence="8">
    <location>
        <begin position="81"/>
        <end position="106"/>
    </location>
</feature>
<sequence length="374" mass="41504">MRKIQITNGMFIAMVVNLIFAKAIGVTQGILARSIGQDMWMATLLGTLQGAAMMYIAYLAICKTPHLNYIELGDLLLGKWFGKLIALLISVFYLAAFGPVMITFVYHLKDYFLPEAPYWLFTTSALIVGSIGCFYGLEVMARIALIGSLFIFLLNTLIIIGSLKEFDIRNLLPLLEHGFPQTAAASLHFDADWALAIMLVALIMPFVNGAAAHGSKLSVASMLASGMVIAIWAILEGGVLSAEVTSQYTISCMKLARNAHIGNFLQRYEMIMIALYSFSVLFEVMFCIYGTSVGVSKIFGLQSHKRMIVPVCLVLGAFGTWVVQDHFHAIIYLEHDWPRIALPIAFSLPLLMLGLRMLLRKKLEQTLHSQYEKS</sequence>
<evidence type="ECO:0000256" key="7">
    <source>
        <dbReference type="ARBA" id="ARBA00023136"/>
    </source>
</evidence>
<comment type="subcellular location">
    <subcellularLocation>
        <location evidence="1">Membrane</location>
        <topology evidence="1">Multi-pass membrane protein</topology>
    </subcellularLocation>
</comment>
<feature type="transmembrane region" description="Helical" evidence="8">
    <location>
        <begin position="144"/>
        <end position="163"/>
    </location>
</feature>
<reference evidence="10" key="1">
    <citation type="journal article" date="2019" name="Int. J. Syst. Evol. Microbiol.">
        <title>The Global Catalogue of Microorganisms (GCM) 10K type strain sequencing project: providing services to taxonomists for standard genome sequencing and annotation.</title>
        <authorList>
            <consortium name="The Broad Institute Genomics Platform"/>
            <consortium name="The Broad Institute Genome Sequencing Center for Infectious Disease"/>
            <person name="Wu L."/>
            <person name="Ma J."/>
        </authorList>
    </citation>
    <scope>NUCLEOTIDE SEQUENCE [LARGE SCALE GENOMIC DNA]</scope>
    <source>
        <strain evidence="10">KACC 11904</strain>
    </source>
</reference>
<dbReference type="Pfam" id="PF03845">
    <property type="entry name" value="Spore_permease"/>
    <property type="match status" value="1"/>
</dbReference>
<evidence type="ECO:0000256" key="8">
    <source>
        <dbReference type="SAM" id="Phobius"/>
    </source>
</evidence>
<evidence type="ECO:0000256" key="3">
    <source>
        <dbReference type="ARBA" id="ARBA00022448"/>
    </source>
</evidence>
<comment type="caution">
    <text evidence="9">The sequence shown here is derived from an EMBL/GenBank/DDBJ whole genome shotgun (WGS) entry which is preliminary data.</text>
</comment>
<evidence type="ECO:0000256" key="1">
    <source>
        <dbReference type="ARBA" id="ARBA00004141"/>
    </source>
</evidence>
<protein>
    <submittedName>
        <fullName evidence="9">GerAB/ArcD/ProY family transporter</fullName>
    </submittedName>
</protein>
<feature type="transmembrane region" description="Helical" evidence="8">
    <location>
        <begin position="217"/>
        <end position="235"/>
    </location>
</feature>
<evidence type="ECO:0000256" key="4">
    <source>
        <dbReference type="ARBA" id="ARBA00022544"/>
    </source>
</evidence>
<accession>A0ABW0K3J3</accession>
<evidence type="ECO:0000256" key="5">
    <source>
        <dbReference type="ARBA" id="ARBA00022692"/>
    </source>
</evidence>
<keyword evidence="6 8" id="KW-1133">Transmembrane helix</keyword>